<gene>
    <name evidence="2" type="ORF">ACFSM0_06750</name>
</gene>
<dbReference type="PANTHER" id="PTHR30535">
    <property type="entry name" value="VITAMIN B12-BINDING PROTEIN"/>
    <property type="match status" value="1"/>
</dbReference>
<evidence type="ECO:0000259" key="1">
    <source>
        <dbReference type="PROSITE" id="PS50983"/>
    </source>
</evidence>
<dbReference type="SUPFAM" id="SSF53807">
    <property type="entry name" value="Helical backbone' metal receptor"/>
    <property type="match status" value="1"/>
</dbReference>
<sequence length="270" mass="28581">MALFFAGPGLAAPQRVVSINLCTDQMALMLAAPGQLRTLTRLAQDPASSVMAARARSYKANHARAEEIYLDKPDLVLAGRYTAPATVAMLRGLGLRVETFAPAESFADLRASLLRMGALLGREAEAARVERRFAARLAQLDRNAPATRPVAATWSAHGYMAGGESLTGEIITAAGFTPLAQILGRAAGGFVPLEALVMADPDLVILSRADPAPAQSEAVLDHPALTRLTGRAAVMQDRDWVCGLPAVLGAVERLTQERPAANHRAARADE</sequence>
<proteinExistence type="predicted"/>
<protein>
    <submittedName>
        <fullName evidence="2">ABC transporter substrate-binding protein</fullName>
    </submittedName>
</protein>
<name>A0ABW5A7H6_9RHOB</name>
<dbReference type="Gene3D" id="3.40.50.1980">
    <property type="entry name" value="Nitrogenase molybdenum iron protein domain"/>
    <property type="match status" value="2"/>
</dbReference>
<dbReference type="Pfam" id="PF01497">
    <property type="entry name" value="Peripla_BP_2"/>
    <property type="match status" value="1"/>
</dbReference>
<comment type="caution">
    <text evidence="2">The sequence shown here is derived from an EMBL/GenBank/DDBJ whole genome shotgun (WGS) entry which is preliminary data.</text>
</comment>
<reference evidence="3" key="1">
    <citation type="journal article" date="2019" name="Int. J. Syst. Evol. Microbiol.">
        <title>The Global Catalogue of Microorganisms (GCM) 10K type strain sequencing project: providing services to taxonomists for standard genome sequencing and annotation.</title>
        <authorList>
            <consortium name="The Broad Institute Genomics Platform"/>
            <consortium name="The Broad Institute Genome Sequencing Center for Infectious Disease"/>
            <person name="Wu L."/>
            <person name="Ma J."/>
        </authorList>
    </citation>
    <scope>NUCLEOTIDE SEQUENCE [LARGE SCALE GENOMIC DNA]</scope>
    <source>
        <strain evidence="3">CCUG 55131</strain>
    </source>
</reference>
<dbReference type="EMBL" id="JBHUIX010000005">
    <property type="protein sequence ID" value="MFD2173781.1"/>
    <property type="molecule type" value="Genomic_DNA"/>
</dbReference>
<organism evidence="2 3">
    <name type="scientific">Rhodobacter lacus</name>
    <dbReference type="NCBI Taxonomy" id="1641972"/>
    <lineage>
        <taxon>Bacteria</taxon>
        <taxon>Pseudomonadati</taxon>
        <taxon>Pseudomonadota</taxon>
        <taxon>Alphaproteobacteria</taxon>
        <taxon>Rhodobacterales</taxon>
        <taxon>Rhodobacter group</taxon>
        <taxon>Rhodobacter</taxon>
    </lineage>
</organism>
<evidence type="ECO:0000313" key="3">
    <source>
        <dbReference type="Proteomes" id="UP001597413"/>
    </source>
</evidence>
<dbReference type="InterPro" id="IPR050902">
    <property type="entry name" value="ABC_Transporter_SBP"/>
</dbReference>
<dbReference type="InterPro" id="IPR002491">
    <property type="entry name" value="ABC_transptr_periplasmic_BD"/>
</dbReference>
<keyword evidence="3" id="KW-1185">Reference proteome</keyword>
<evidence type="ECO:0000313" key="2">
    <source>
        <dbReference type="EMBL" id="MFD2173781.1"/>
    </source>
</evidence>
<dbReference type="PANTHER" id="PTHR30535:SF34">
    <property type="entry name" value="MOLYBDATE-BINDING PROTEIN MOLA"/>
    <property type="match status" value="1"/>
</dbReference>
<accession>A0ABW5A7H6</accession>
<dbReference type="PROSITE" id="PS50983">
    <property type="entry name" value="FE_B12_PBP"/>
    <property type="match status" value="1"/>
</dbReference>
<dbReference type="Proteomes" id="UP001597413">
    <property type="component" value="Unassembled WGS sequence"/>
</dbReference>
<dbReference type="RefSeq" id="WP_377388573.1">
    <property type="nucleotide sequence ID" value="NZ_JBHUIX010000005.1"/>
</dbReference>
<feature type="domain" description="Fe/B12 periplasmic-binding" evidence="1">
    <location>
        <begin position="15"/>
        <end position="270"/>
    </location>
</feature>